<dbReference type="Proteomes" id="UP001177670">
    <property type="component" value="Unassembled WGS sequence"/>
</dbReference>
<evidence type="ECO:0000313" key="2">
    <source>
        <dbReference type="Proteomes" id="UP001177670"/>
    </source>
</evidence>
<accession>A0AA40FDV0</accession>
<comment type="caution">
    <text evidence="1">The sequence shown here is derived from an EMBL/GenBank/DDBJ whole genome shotgun (WGS) entry which is preliminary data.</text>
</comment>
<reference evidence="1" key="1">
    <citation type="submission" date="2021-10" db="EMBL/GenBank/DDBJ databases">
        <title>Melipona bicolor Genome sequencing and assembly.</title>
        <authorList>
            <person name="Araujo N.S."/>
            <person name="Arias M.C."/>
        </authorList>
    </citation>
    <scope>NUCLEOTIDE SEQUENCE</scope>
    <source>
        <strain evidence="1">USP_2M_L1-L4_2017</strain>
        <tissue evidence="1">Whole body</tissue>
    </source>
</reference>
<dbReference type="AlphaFoldDB" id="A0AA40FDV0"/>
<dbReference type="EMBL" id="JAHYIQ010000055">
    <property type="protein sequence ID" value="KAK1117140.1"/>
    <property type="molecule type" value="Genomic_DNA"/>
</dbReference>
<organism evidence="1 2">
    <name type="scientific">Melipona bicolor</name>
    <dbReference type="NCBI Taxonomy" id="60889"/>
    <lineage>
        <taxon>Eukaryota</taxon>
        <taxon>Metazoa</taxon>
        <taxon>Ecdysozoa</taxon>
        <taxon>Arthropoda</taxon>
        <taxon>Hexapoda</taxon>
        <taxon>Insecta</taxon>
        <taxon>Pterygota</taxon>
        <taxon>Neoptera</taxon>
        <taxon>Endopterygota</taxon>
        <taxon>Hymenoptera</taxon>
        <taxon>Apocrita</taxon>
        <taxon>Aculeata</taxon>
        <taxon>Apoidea</taxon>
        <taxon>Anthophila</taxon>
        <taxon>Apidae</taxon>
        <taxon>Melipona</taxon>
    </lineage>
</organism>
<sequence>MKPFPSFECRTSRTNFLQYVQSTSDTIRNPFKNPQITIEGISTNRLDPLYGISFSVAELDTMDFLGGITRRPASIKCRFPGTLNTEARPHQGQVLSSSQSLERLASIQPVYHAYQISTRV</sequence>
<proteinExistence type="predicted"/>
<gene>
    <name evidence="1" type="ORF">K0M31_016946</name>
</gene>
<evidence type="ECO:0000313" key="1">
    <source>
        <dbReference type="EMBL" id="KAK1117140.1"/>
    </source>
</evidence>
<keyword evidence="2" id="KW-1185">Reference proteome</keyword>
<protein>
    <submittedName>
        <fullName evidence="1">Uncharacterized protein</fullName>
    </submittedName>
</protein>
<name>A0AA40FDV0_9HYME</name>